<evidence type="ECO:0000259" key="2">
    <source>
        <dbReference type="Pfam" id="PF20248"/>
    </source>
</evidence>
<feature type="compositionally biased region" description="Basic residues" evidence="1">
    <location>
        <begin position="1362"/>
        <end position="1372"/>
    </location>
</feature>
<evidence type="ECO:0000313" key="4">
    <source>
        <dbReference type="Proteomes" id="UP001321047"/>
    </source>
</evidence>
<accession>A0AAP2Z6N2</accession>
<evidence type="ECO:0000256" key="1">
    <source>
        <dbReference type="SAM" id="MobiDB-lite"/>
    </source>
</evidence>
<feature type="compositionally biased region" description="Low complexity" evidence="1">
    <location>
        <begin position="1244"/>
        <end position="1259"/>
    </location>
</feature>
<comment type="caution">
    <text evidence="3">The sequence shown here is derived from an EMBL/GenBank/DDBJ whole genome shotgun (WGS) entry which is preliminary data.</text>
</comment>
<organism evidence="3 4">
    <name type="scientific">Natronosalvus hydrolyticus</name>
    <dbReference type="NCBI Taxonomy" id="2979988"/>
    <lineage>
        <taxon>Archaea</taxon>
        <taxon>Methanobacteriati</taxon>
        <taxon>Methanobacteriota</taxon>
        <taxon>Stenosarchaea group</taxon>
        <taxon>Halobacteria</taxon>
        <taxon>Halobacteriales</taxon>
        <taxon>Natrialbaceae</taxon>
        <taxon>Natronosalvus</taxon>
    </lineage>
</organism>
<dbReference type="EMBL" id="JAOPJZ010000003">
    <property type="protein sequence ID" value="MCU4751581.1"/>
    <property type="molecule type" value="Genomic_DNA"/>
</dbReference>
<feature type="region of interest" description="Disordered" evidence="1">
    <location>
        <begin position="1242"/>
        <end position="1380"/>
    </location>
</feature>
<reference evidence="3 4" key="1">
    <citation type="submission" date="2022-09" db="EMBL/GenBank/DDBJ databases">
        <title>Enrichment on poylsaccharides allowed isolation of novel metabolic and taxonomic groups of Haloarchaea.</title>
        <authorList>
            <person name="Sorokin D.Y."/>
            <person name="Elcheninov A.G."/>
            <person name="Khizhniak T.V."/>
            <person name="Kolganova T.V."/>
            <person name="Kublanov I.V."/>
        </authorList>
    </citation>
    <scope>NUCLEOTIDE SEQUENCE [LARGE SCALE GENOMIC DNA]</scope>
    <source>
        <strain evidence="3 4">AArc-curdl1</strain>
    </source>
</reference>
<dbReference type="RefSeq" id="WP_342807513.1">
    <property type="nucleotide sequence ID" value="NZ_JAOPJZ010000003.1"/>
</dbReference>
<dbReference type="Proteomes" id="UP001321047">
    <property type="component" value="Unassembled WGS sequence"/>
</dbReference>
<dbReference type="InterPro" id="IPR046538">
    <property type="entry name" value="DUF6603"/>
</dbReference>
<keyword evidence="4" id="KW-1185">Reference proteome</keyword>
<feature type="compositionally biased region" description="Polar residues" evidence="1">
    <location>
        <begin position="1277"/>
        <end position="1286"/>
    </location>
</feature>
<proteinExistence type="predicted"/>
<sequence length="1398" mass="146999">MPDDPFSQKPDSIDYDAYVPEPAPEPPAILKEDERDRSTTAIILQELLTVVDPIVVAARRGDDEIDALLADAGVDEETIESTGLSELRDAAIAIDSLVEDVSDALEGDLDPTAITPLVGTVGEAFSALSALRDIDLEAAGYGTLGDRLLDYLIITYLGRHHHTADSLFRLFGVITTDEDGVDTLDLSVLTSLPDDAGSIPAQALEWGESSFDAVTVVYYLRQFAWSVGLPGTFAHTPPEELAALADMSEPPEQQELDISILSLEYGSVGVRLVPLPSPADSVLPGLAVVPYGVGALDFGQSIELDESWTFNADLTGDGSFDGYGLSIRPGDGGLDAALAELSGAGIETDLSLLAEAALEFDGTDTDTGETTLLGNPEGSRLAIRSFSTAVSLEYEDGSVVFVVELPARGTMGVHPSDFDGFLKNVLPADGLFYDFDTTVGWSSSEGLFFERGGTLETTIPQNLSVGPVDISNIYLAALPTDGEEAGLSFIGATSATVSIGPATGTVTNIGIDGTLTFPEDGDGNLGIVDLDVGFKPPDGIGLAVDSGPVSGGGYLELDHANQRYAGAIQLHVGDLTLNAVGLLTTKLPDGSDGFSLLVLIAGEFTPIQLGFGFTLNGIGGLVGINRSIKTEPLREAVATGSLDSVLFPQNVVENAQQIVSDLRSIFPPTRGTHVFGPMARLGWGTPSLITADLGVVLEIPSTKITILGRLSAVLPDEKAPLIELNMNALGVIDPAGKTVEIDASLYESRVLAYVLSGDFALRSGWGDNPRFILSAGGFHPAYDPPGDFPELDRVRASLGKPGSKLSIELSGFFAVTTNTVQVGGKIEAKAKAGSLKAEGVIDLKALFEFDPFAFVFDFRVGFSVTYKGKGVTVKVSGRLSGPTPWRVNGKVSVDLFLFSISKRVNVTIGSAGDDDALPPADVMSKLLAELEQPGNWSAQRPLDADGLVTVREIDKTELADEDGDTIVLVHPLGDLSFRQTVVPLDLRIEVFGNARPARYTKFTIDGVAGGGDDAALELTDVVEEQFAPAQYLELTDEEKLDSPAFERHPAGRKIRSSSIYRGGVGEALAVNTRQTTLAYETIVEDRRKDNWAARLADLGHFRSLDDSAAYLPESADIALAFDEVGAVATAGSRQIAERRYARPSVVETGVITVGGGAHVVDEGLTKSVDAEASSGTGSFVRKADLGMATGAKRTMGGEGSSLIEAVESVDSRDGGTTDGSMMRIDPGSDHLIVGVGTFEPMVEDSVSGTDSSGVTDSSVPETTSGESDTGPRYATESVGTSFSGTLDPSVAGNFSGMQSGDGADTTDGPNSSDGPTSSVGDAHTTSQPSRFTVGDSRYRVVDAATMHPAPIRDNDRPLSKAAAKRALSRHVTRNPADEGRYQVVANRRVREPTTEATQ</sequence>
<dbReference type="Pfam" id="PF20248">
    <property type="entry name" value="DUF6603"/>
    <property type="match status" value="1"/>
</dbReference>
<evidence type="ECO:0000313" key="3">
    <source>
        <dbReference type="EMBL" id="MCU4751581.1"/>
    </source>
</evidence>
<feature type="region of interest" description="Disordered" evidence="1">
    <location>
        <begin position="1208"/>
        <end position="1227"/>
    </location>
</feature>
<gene>
    <name evidence="3" type="ORF">OB919_06250</name>
</gene>
<feature type="domain" description="DUF6603" evidence="2">
    <location>
        <begin position="463"/>
        <end position="1037"/>
    </location>
</feature>
<feature type="compositionally biased region" description="Polar residues" evidence="1">
    <location>
        <begin position="1307"/>
        <end position="1330"/>
    </location>
</feature>
<name>A0AAP2Z6N2_9EURY</name>
<protein>
    <recommendedName>
        <fullName evidence="2">DUF6603 domain-containing protein</fullName>
    </recommendedName>
</protein>
<feature type="region of interest" description="Disordered" evidence="1">
    <location>
        <begin position="1"/>
        <end position="29"/>
    </location>
</feature>